<evidence type="ECO:0000313" key="2">
    <source>
        <dbReference type="EMBL" id="KAG8176096.1"/>
    </source>
</evidence>
<dbReference type="Proteomes" id="UP000827092">
    <property type="component" value="Unassembled WGS sequence"/>
</dbReference>
<gene>
    <name evidence="2" type="ORF">JTE90_025554</name>
</gene>
<proteinExistence type="predicted"/>
<organism evidence="2 3">
    <name type="scientific">Oedothorax gibbosus</name>
    <dbReference type="NCBI Taxonomy" id="931172"/>
    <lineage>
        <taxon>Eukaryota</taxon>
        <taxon>Metazoa</taxon>
        <taxon>Ecdysozoa</taxon>
        <taxon>Arthropoda</taxon>
        <taxon>Chelicerata</taxon>
        <taxon>Arachnida</taxon>
        <taxon>Araneae</taxon>
        <taxon>Araneomorphae</taxon>
        <taxon>Entelegynae</taxon>
        <taxon>Araneoidea</taxon>
        <taxon>Linyphiidae</taxon>
        <taxon>Erigoninae</taxon>
        <taxon>Oedothorax</taxon>
    </lineage>
</organism>
<evidence type="ECO:0000256" key="1">
    <source>
        <dbReference type="SAM" id="Coils"/>
    </source>
</evidence>
<sequence>MAESNEKPTITEELKALREQLKEVQEARIQQYEARICQYEKQIETDGVWRTDMAMELKAVTNSEPRGSISEVSELRTNAARRGDDALRKY</sequence>
<name>A0AAV6TXA2_9ARAC</name>
<accession>A0AAV6TXA2</accession>
<reference evidence="2 3" key="1">
    <citation type="journal article" date="2022" name="Nat. Ecol. Evol.">
        <title>A masculinizing supergene underlies an exaggerated male reproductive morph in a spider.</title>
        <authorList>
            <person name="Hendrickx F."/>
            <person name="De Corte Z."/>
            <person name="Sonet G."/>
            <person name="Van Belleghem S.M."/>
            <person name="Kostlbacher S."/>
            <person name="Vangestel C."/>
        </authorList>
    </citation>
    <scope>NUCLEOTIDE SEQUENCE [LARGE SCALE GENOMIC DNA]</scope>
    <source>
        <strain evidence="2">W744_W776</strain>
    </source>
</reference>
<protein>
    <submittedName>
        <fullName evidence="2">Uncharacterized protein</fullName>
    </submittedName>
</protein>
<comment type="caution">
    <text evidence="2">The sequence shown here is derived from an EMBL/GenBank/DDBJ whole genome shotgun (WGS) entry which is preliminary data.</text>
</comment>
<evidence type="ECO:0000313" key="3">
    <source>
        <dbReference type="Proteomes" id="UP000827092"/>
    </source>
</evidence>
<feature type="coiled-coil region" evidence="1">
    <location>
        <begin position="7"/>
        <end position="34"/>
    </location>
</feature>
<dbReference type="EMBL" id="JAFNEN010000918">
    <property type="protein sequence ID" value="KAG8176096.1"/>
    <property type="molecule type" value="Genomic_DNA"/>
</dbReference>
<keyword evidence="3" id="KW-1185">Reference proteome</keyword>
<keyword evidence="1" id="KW-0175">Coiled coil</keyword>
<dbReference type="AlphaFoldDB" id="A0AAV6TXA2"/>